<dbReference type="GO" id="GO:0005737">
    <property type="term" value="C:cytoplasm"/>
    <property type="evidence" value="ECO:0007669"/>
    <property type="project" value="UniProtKB-SubCell"/>
</dbReference>
<evidence type="ECO:0000256" key="4">
    <source>
        <dbReference type="ARBA" id="ARBA00023006"/>
    </source>
</evidence>
<dbReference type="GO" id="GO:0006914">
    <property type="term" value="P:autophagy"/>
    <property type="evidence" value="ECO:0007669"/>
    <property type="project" value="UniProtKB-KW"/>
</dbReference>
<dbReference type="OrthoDB" id="2289278at2759"/>
<gene>
    <name evidence="8" type="primary">Smcr8</name>
    <name evidence="8" type="ORF">TROMEL_R03618</name>
</gene>
<comment type="similarity">
    <text evidence="5">Belongs to the SMCR8 family.</text>
</comment>
<reference evidence="8 9" key="1">
    <citation type="submission" date="2019-09" db="EMBL/GenBank/DDBJ databases">
        <title>Bird 10,000 Genomes (B10K) Project - Family phase.</title>
        <authorList>
            <person name="Zhang G."/>
        </authorList>
    </citation>
    <scope>NUCLEOTIDE SEQUENCE [LARGE SCALE GENOMIC DNA]</scope>
    <source>
        <strain evidence="8">B10K-DU-007-40</strain>
        <tissue evidence="8">Mixed tissue sample</tissue>
    </source>
</reference>
<evidence type="ECO:0000256" key="3">
    <source>
        <dbReference type="ARBA" id="ARBA00022658"/>
    </source>
</evidence>
<dbReference type="EMBL" id="VXAG01000733">
    <property type="protein sequence ID" value="NXJ81210.1"/>
    <property type="molecule type" value="Genomic_DNA"/>
</dbReference>
<feature type="region of interest" description="Disordered" evidence="6">
    <location>
        <begin position="545"/>
        <end position="579"/>
    </location>
</feature>
<evidence type="ECO:0000313" key="8">
    <source>
        <dbReference type="EMBL" id="NXJ81210.1"/>
    </source>
</evidence>
<keyword evidence="9" id="KW-1185">Reference proteome</keyword>
<dbReference type="PANTHER" id="PTHR31334">
    <property type="entry name" value="SMITH-MAGENIS SYNDROME REGION GENE 8 PROTEIN"/>
    <property type="match status" value="1"/>
</dbReference>
<dbReference type="PANTHER" id="PTHR31334:SF1">
    <property type="entry name" value="GUANINE NUCLEOTIDE EXCHANGE PROTEIN SMCR8"/>
    <property type="match status" value="1"/>
</dbReference>
<accession>A0A7L0EDK1</accession>
<evidence type="ECO:0000256" key="5">
    <source>
        <dbReference type="ARBA" id="ARBA00038137"/>
    </source>
</evidence>
<keyword evidence="3" id="KW-0344">Guanine-nucleotide releasing factor</keyword>
<evidence type="ECO:0000256" key="1">
    <source>
        <dbReference type="ARBA" id="ARBA00004496"/>
    </source>
</evidence>
<feature type="domain" description="UDENN FLCN/SMCR8-type" evidence="7">
    <location>
        <begin position="48"/>
        <end position="909"/>
    </location>
</feature>
<evidence type="ECO:0000259" key="7">
    <source>
        <dbReference type="PROSITE" id="PS51834"/>
    </source>
</evidence>
<dbReference type="PROSITE" id="PS51834">
    <property type="entry name" value="DENN_FLCN_SMCR8"/>
    <property type="match status" value="1"/>
</dbReference>
<protein>
    <submittedName>
        <fullName evidence="8">SMCR8 protein</fullName>
    </submittedName>
</protein>
<proteinExistence type="inferred from homology"/>
<feature type="region of interest" description="Disordered" evidence="6">
    <location>
        <begin position="646"/>
        <end position="665"/>
    </location>
</feature>
<dbReference type="InterPro" id="IPR037521">
    <property type="entry name" value="FLCN/SMCR8_DENN"/>
</dbReference>
<organism evidence="8 9">
    <name type="scientific">Trogon melanurus</name>
    <name type="common">Black-tailed trogon</name>
    <dbReference type="NCBI Taxonomy" id="56311"/>
    <lineage>
        <taxon>Eukaryota</taxon>
        <taxon>Metazoa</taxon>
        <taxon>Chordata</taxon>
        <taxon>Craniata</taxon>
        <taxon>Vertebrata</taxon>
        <taxon>Euteleostomi</taxon>
        <taxon>Archelosauria</taxon>
        <taxon>Archosauria</taxon>
        <taxon>Dinosauria</taxon>
        <taxon>Saurischia</taxon>
        <taxon>Theropoda</taxon>
        <taxon>Coelurosauria</taxon>
        <taxon>Aves</taxon>
        <taxon>Neognathae</taxon>
        <taxon>Neoaves</taxon>
        <taxon>Telluraves</taxon>
        <taxon>Coraciimorphae</taxon>
        <taxon>Trogoniformes</taxon>
        <taxon>Trogonidae</taxon>
        <taxon>Trogon</taxon>
    </lineage>
</organism>
<feature type="region of interest" description="Disordered" evidence="6">
    <location>
        <begin position="270"/>
        <end position="300"/>
    </location>
</feature>
<dbReference type="GO" id="GO:0032045">
    <property type="term" value="C:guanyl-nucleotide exchange factor complex"/>
    <property type="evidence" value="ECO:0007669"/>
    <property type="project" value="TreeGrafter"/>
</dbReference>
<dbReference type="Proteomes" id="UP000550660">
    <property type="component" value="Unassembled WGS sequence"/>
</dbReference>
<keyword evidence="4" id="KW-0072">Autophagy</keyword>
<dbReference type="InterPro" id="IPR037520">
    <property type="entry name" value="Folliculin/SMCR8_longin"/>
</dbReference>
<feature type="region of interest" description="Disordered" evidence="6">
    <location>
        <begin position="481"/>
        <end position="519"/>
    </location>
</feature>
<name>A0A7L0EDK1_TROML</name>
<sequence>MISAPDVVAFTREEELEDELCSEPALPEEYSVPLFPFAGHGANPWAKVASSKFTRDFILISEFSEQVGPQPLLTIPDDAKVSGTFDLNYFSLRIMSVDYQASFVGHPPGSAYPKLNFVEDSKVVLGDSKEGAFAYVHHLTLYDLEARGFVRPFCMAYISADEHKIMQQFQELSAEFSKASECLKTGNRKAFANELEKKLKDLDYTRTVLHNETEIQKKANDKGYYTTQAIEKANELASVEKSIIEHQDLLKQIRSYPYRKLKEADFHPYEPERTLDPASAGCDQDPTTSDPTEPEETPLYAHLPSYTPKLIKAKSAKCFDKKLKTLEELCDIYFFTQTLDQLHHIERTFRGDVCYLLTEQISRALLKQQSVTNFLFEDVSFLDEKPPEKQYRGCQGLSQDAVERKCSEESPAPKVVISLGSYKSSVECVPIKMEPDIEDPQEPKMSESVTFEHQENLDYLDADIKGSISSGESIEVLGTEKPASGLTKSESQASLPVSPSPQAGRSKVGSRRTVSEDSIEVLSTCPSEALIPEDFKASYPSAINEEPYADDEEGGLRFTPKRNPDDADDEREDVSKRESLAQVDSACCIGKESPNFLEPLPDLGQKPCDEDGVVRIPPQPYRQAEQGPRGTFGDFPSHDSISGGLLPYELDSRYPTGSRELSKSSLDECSDSTSYISSAASTCSDRTPSPARAACQAGEKHKKKAGQNALRFIRQYPFAHPAIYSLLSGRTLVVLGEEEAIVKKLVTALSIFVPNCGVYAKPVKHWVTSPLHVVDFQKWKLIGLQRMVSPAGVNVLHALSRYSRYVSVLDADSKTLRCPLYKGTLVSRLADHRTQIKRGSTYYMHVQSILTQLCSKAFLFTFCHHLHLPISEREPEESVVNRRMNFLKLQLGLANEDIKIVQYLAELLKLRYIQEPGQGVNPLLRFDYVPSFLYKI</sequence>
<dbReference type="GO" id="GO:0005096">
    <property type="term" value="F:GTPase activator activity"/>
    <property type="evidence" value="ECO:0007669"/>
    <property type="project" value="InterPro"/>
</dbReference>
<evidence type="ECO:0000256" key="2">
    <source>
        <dbReference type="ARBA" id="ARBA00022490"/>
    </source>
</evidence>
<evidence type="ECO:0000313" key="9">
    <source>
        <dbReference type="Proteomes" id="UP000550660"/>
    </source>
</evidence>
<comment type="caution">
    <text evidence="8">The sequence shown here is derived from an EMBL/GenBank/DDBJ whole genome shotgun (WGS) entry which is preliminary data.</text>
</comment>
<feature type="non-terminal residue" evidence="8">
    <location>
        <position position="1"/>
    </location>
</feature>
<evidence type="ECO:0000256" key="6">
    <source>
        <dbReference type="SAM" id="MobiDB-lite"/>
    </source>
</evidence>
<comment type="subcellular location">
    <subcellularLocation>
        <location evidence="1">Cytoplasm</location>
    </subcellularLocation>
</comment>
<dbReference type="AlphaFoldDB" id="A0A7L0EDK1"/>
<feature type="compositionally biased region" description="Polar residues" evidence="6">
    <location>
        <begin position="486"/>
        <end position="503"/>
    </location>
</feature>
<dbReference type="GO" id="GO:0005085">
    <property type="term" value="F:guanyl-nucleotide exchange factor activity"/>
    <property type="evidence" value="ECO:0007669"/>
    <property type="project" value="UniProtKB-KW"/>
</dbReference>
<dbReference type="Pfam" id="PF11704">
    <property type="entry name" value="Folliculin"/>
    <property type="match status" value="1"/>
</dbReference>
<keyword evidence="2" id="KW-0963">Cytoplasm</keyword>
<feature type="non-terminal residue" evidence="8">
    <location>
        <position position="936"/>
    </location>
</feature>